<dbReference type="SUPFAM" id="SSF82784">
    <property type="entry name" value="OsmC-like"/>
    <property type="match status" value="1"/>
</dbReference>
<dbReference type="InterPro" id="IPR036102">
    <property type="entry name" value="OsmC/Ohrsf"/>
</dbReference>
<reference evidence="2 3" key="1">
    <citation type="journal article" date="2019" name="Int. J. Syst. Evol. Microbiol.">
        <title>Streptomyces cadmiisoli sp. nov., a novel actinomycete isolated from cadmium-contaminated soil.</title>
        <authorList>
            <person name="Li K."/>
            <person name="Tang X."/>
            <person name="Zhao J."/>
            <person name="Guo Y."/>
            <person name="Tang Y."/>
            <person name="Gao J."/>
        </authorList>
    </citation>
    <scope>NUCLEOTIDE SEQUENCE [LARGE SCALE GENOMIC DNA]</scope>
    <source>
        <strain evidence="2 3">ZFG47</strain>
    </source>
</reference>
<dbReference type="Pfam" id="PF02566">
    <property type="entry name" value="OsmC"/>
    <property type="match status" value="1"/>
</dbReference>
<dbReference type="Gene3D" id="3.30.300.20">
    <property type="match status" value="1"/>
</dbReference>
<evidence type="ECO:0000313" key="3">
    <source>
        <dbReference type="Proteomes" id="UP000249616"/>
    </source>
</evidence>
<dbReference type="GO" id="GO:0006979">
    <property type="term" value="P:response to oxidative stress"/>
    <property type="evidence" value="ECO:0007669"/>
    <property type="project" value="InterPro"/>
</dbReference>
<keyword evidence="3" id="KW-1185">Reference proteome</keyword>
<evidence type="ECO:0000256" key="1">
    <source>
        <dbReference type="ARBA" id="ARBA00007378"/>
    </source>
</evidence>
<dbReference type="InterPro" id="IPR019953">
    <property type="entry name" value="OHR"/>
</dbReference>
<dbReference type="InterPro" id="IPR003718">
    <property type="entry name" value="OsmC/Ohr_fam"/>
</dbReference>
<dbReference type="EMBL" id="CP030073">
    <property type="protein sequence ID" value="AWW36564.1"/>
    <property type="molecule type" value="Genomic_DNA"/>
</dbReference>
<comment type="similarity">
    <text evidence="1">Belongs to the OsmC/Ohr family.</text>
</comment>
<dbReference type="AlphaFoldDB" id="A0A2Z4IUX2"/>
<name>A0A2Z4IUX2_9ACTN</name>
<accession>A0A2Z4IUX2</accession>
<evidence type="ECO:0000313" key="2">
    <source>
        <dbReference type="EMBL" id="AWW36564.1"/>
    </source>
</evidence>
<organism evidence="2 3">
    <name type="scientific">Streptomyces cadmiisoli</name>
    <dbReference type="NCBI Taxonomy" id="2184053"/>
    <lineage>
        <taxon>Bacteria</taxon>
        <taxon>Bacillati</taxon>
        <taxon>Actinomycetota</taxon>
        <taxon>Actinomycetes</taxon>
        <taxon>Kitasatosporales</taxon>
        <taxon>Streptomycetaceae</taxon>
        <taxon>Streptomyces</taxon>
        <taxon>Streptomyces aurantiacus group</taxon>
    </lineage>
</organism>
<sequence>MSEQIRLPNLSTDKDFDGEYFAPIYTTTVTVTGGQVSHGRASGQARSNDGVLDINLRMPSELGGDGSGTNPEQLFGAGFAACFHGALSLVARQAALDPSVISVDATVAFGRDPEDGGYLLRVDLEVKWPDVDPEVAALLLDKADSLCPYARMAWQGTPTTITLVS</sequence>
<dbReference type="KEGG" id="scad:DN051_07945"/>
<proteinExistence type="inferred from homology"/>
<dbReference type="PANTHER" id="PTHR33797:SF2">
    <property type="entry name" value="ORGANIC HYDROPEROXIDE RESISTANCE PROTEIN-LIKE"/>
    <property type="match status" value="1"/>
</dbReference>
<dbReference type="InterPro" id="IPR015946">
    <property type="entry name" value="KH_dom-like_a/b"/>
</dbReference>
<protein>
    <submittedName>
        <fullName evidence="2">Ohr family peroxiredoxin</fullName>
    </submittedName>
</protein>
<dbReference type="Proteomes" id="UP000249616">
    <property type="component" value="Chromosome"/>
</dbReference>
<dbReference type="PANTHER" id="PTHR33797">
    <property type="entry name" value="ORGANIC HYDROPEROXIDE RESISTANCE PROTEIN-LIKE"/>
    <property type="match status" value="1"/>
</dbReference>
<gene>
    <name evidence="2" type="ORF">DN051_07945</name>
</gene>
<dbReference type="NCBIfam" id="TIGR03561">
    <property type="entry name" value="organ_hyd_perox"/>
    <property type="match status" value="1"/>
</dbReference>
<dbReference type="Gene3D" id="2.20.25.10">
    <property type="match status" value="1"/>
</dbReference>
<dbReference type="RefSeq" id="WP_053762532.1">
    <property type="nucleotide sequence ID" value="NZ_CBDRHE010000001.1"/>
</dbReference>